<keyword evidence="10 11" id="KW-0807">Transducer</keyword>
<evidence type="ECO:0000256" key="13">
    <source>
        <dbReference type="SAM" id="Phobius"/>
    </source>
</evidence>
<evidence type="ECO:0000256" key="11">
    <source>
        <dbReference type="RuleBase" id="RU000688"/>
    </source>
</evidence>
<evidence type="ECO:0000256" key="1">
    <source>
        <dbReference type="ARBA" id="ARBA00004651"/>
    </source>
</evidence>
<evidence type="ECO:0000256" key="9">
    <source>
        <dbReference type="ARBA" id="ARBA00023170"/>
    </source>
</evidence>
<evidence type="ECO:0000256" key="7">
    <source>
        <dbReference type="ARBA" id="ARBA00023136"/>
    </source>
</evidence>
<feature type="transmembrane region" description="Helical" evidence="13">
    <location>
        <begin position="337"/>
        <end position="357"/>
    </location>
</feature>
<keyword evidence="5 13" id="KW-1133">Transmembrane helix</keyword>
<feature type="transmembrane region" description="Helical" evidence="13">
    <location>
        <begin position="428"/>
        <end position="453"/>
    </location>
</feature>
<organism evidence="15 16">
    <name type="scientific">Musca domestica</name>
    <name type="common">House fly</name>
    <dbReference type="NCBI Taxonomy" id="7370"/>
    <lineage>
        <taxon>Eukaryota</taxon>
        <taxon>Metazoa</taxon>
        <taxon>Ecdysozoa</taxon>
        <taxon>Arthropoda</taxon>
        <taxon>Hexapoda</taxon>
        <taxon>Insecta</taxon>
        <taxon>Pterygota</taxon>
        <taxon>Neoptera</taxon>
        <taxon>Endopterygota</taxon>
        <taxon>Diptera</taxon>
        <taxon>Brachycera</taxon>
        <taxon>Muscomorpha</taxon>
        <taxon>Muscoidea</taxon>
        <taxon>Muscidae</taxon>
        <taxon>Musca</taxon>
    </lineage>
</organism>
<evidence type="ECO:0000256" key="4">
    <source>
        <dbReference type="ARBA" id="ARBA00022692"/>
    </source>
</evidence>
<evidence type="ECO:0000259" key="14">
    <source>
        <dbReference type="PROSITE" id="PS50262"/>
    </source>
</evidence>
<accession>A0ABM3UW79</accession>
<feature type="transmembrane region" description="Helical" evidence="13">
    <location>
        <begin position="509"/>
        <end position="536"/>
    </location>
</feature>
<keyword evidence="3" id="KW-1003">Cell membrane</keyword>
<dbReference type="PRINTS" id="PR00242">
    <property type="entry name" value="DOPAMINER"/>
</dbReference>
<sequence length="629" mass="68638">MATAFSNNPYGSPSSAMWYTFTTAASPPVWAALATMATSTLKVAASALNSSMTTAGGGGGMTLAHEQQHYSQPHSHLHSPGSAATTTTNQQQQQHHPYQPHTFAGNNSNLPFSRGPLTGSGSIIGVGGNNTTTTSTSLSYHNASNLTSFLLPTHLNNNGSYMGDGGLVDSNTFLTSTGSVVGSGNNSFVDGFMVDHLPLQLITSTTPKVNLDIEIDIQLLTSDYDGGTTITTYFNETSWINPSETDTIVGEDPEVESLVSLIVVGIFLSVLIFLSIAGNILVCLAIYTERSLRRIGNLFLASLAIADLFVASLVMTFAGVNDLLGYWIFGAQFCDTWVAFDVMCSTASILNLCAISLDRYIHIKDPLRYGRWVTRRVAVITIAAIWLLAAFVSFVPISLGLHRPDQPLIVEDNGKKYPTCALDLTPTYAVVSSCISFYFPCVVMIGIYCRLYCYAQKHVKSIKAVTRPGEVAEKQRYKSIRRTKPPEKKKFKVRNLNHSSPYHVSDHKAAVTVGVIMGVFLICWVPFFCVNIVAAFCKTCIGGQTFKILSWLGYSNSAFNPIIYSIFNKEFRDAFKRILTTRNPWCCNQDIGNIHPRNSDRFVTDYAAKHVVAMNSGRSSAELEQVSAI</sequence>
<keyword evidence="8" id="KW-1015">Disulfide bond</keyword>
<feature type="transmembrane region" description="Helical" evidence="13">
    <location>
        <begin position="298"/>
        <end position="317"/>
    </location>
</feature>
<dbReference type="PRINTS" id="PR00237">
    <property type="entry name" value="GPCRRHODOPSN"/>
</dbReference>
<feature type="domain" description="G-protein coupled receptors family 1 profile" evidence="14">
    <location>
        <begin position="278"/>
        <end position="564"/>
    </location>
</feature>
<feature type="compositionally biased region" description="Low complexity" evidence="12">
    <location>
        <begin position="85"/>
        <end position="102"/>
    </location>
</feature>
<dbReference type="RefSeq" id="XP_058977786.1">
    <property type="nucleotide sequence ID" value="XM_059121803.1"/>
</dbReference>
<evidence type="ECO:0000256" key="8">
    <source>
        <dbReference type="ARBA" id="ARBA00023157"/>
    </source>
</evidence>
<feature type="transmembrane region" description="Helical" evidence="13">
    <location>
        <begin position="377"/>
        <end position="399"/>
    </location>
</feature>
<dbReference type="Pfam" id="PF00001">
    <property type="entry name" value="7tm_1"/>
    <property type="match status" value="1"/>
</dbReference>
<feature type="region of interest" description="Disordered" evidence="12">
    <location>
        <begin position="58"/>
        <end position="111"/>
    </location>
</feature>
<evidence type="ECO:0000256" key="10">
    <source>
        <dbReference type="ARBA" id="ARBA00023224"/>
    </source>
</evidence>
<protein>
    <submittedName>
        <fullName evidence="16">Dopamine receptor 1 isoform X1</fullName>
    </submittedName>
</protein>
<comment type="similarity">
    <text evidence="2 11">Belongs to the G-protein coupled receptor 1 family.</text>
</comment>
<dbReference type="PANTHER" id="PTHR24248">
    <property type="entry name" value="ADRENERGIC RECEPTOR-RELATED G-PROTEIN COUPLED RECEPTOR"/>
    <property type="match status" value="1"/>
</dbReference>
<proteinExistence type="inferred from homology"/>
<evidence type="ECO:0000256" key="2">
    <source>
        <dbReference type="ARBA" id="ARBA00010663"/>
    </source>
</evidence>
<keyword evidence="15" id="KW-1185">Reference proteome</keyword>
<dbReference type="Proteomes" id="UP001652621">
    <property type="component" value="Unplaced"/>
</dbReference>
<evidence type="ECO:0000313" key="16">
    <source>
        <dbReference type="RefSeq" id="XP_058977786.1"/>
    </source>
</evidence>
<keyword evidence="4 11" id="KW-0812">Transmembrane</keyword>
<evidence type="ECO:0000256" key="6">
    <source>
        <dbReference type="ARBA" id="ARBA00023040"/>
    </source>
</evidence>
<keyword evidence="9 11" id="KW-0675">Receptor</keyword>
<evidence type="ECO:0000256" key="3">
    <source>
        <dbReference type="ARBA" id="ARBA00022475"/>
    </source>
</evidence>
<keyword evidence="6 11" id="KW-0297">G-protein coupled receptor</keyword>
<dbReference type="Gene3D" id="1.20.1070.10">
    <property type="entry name" value="Rhodopsin 7-helix transmembrane proteins"/>
    <property type="match status" value="1"/>
</dbReference>
<comment type="subcellular location">
    <subcellularLocation>
        <location evidence="1">Cell membrane</location>
        <topology evidence="1">Multi-pass membrane protein</topology>
    </subcellularLocation>
</comment>
<dbReference type="SUPFAM" id="SSF81321">
    <property type="entry name" value="Family A G protein-coupled receptor-like"/>
    <property type="match status" value="1"/>
</dbReference>
<dbReference type="PANTHER" id="PTHR24248:SF187">
    <property type="entry name" value="OCTOPAMINE RECEPTOR BETA-2R"/>
    <property type="match status" value="1"/>
</dbReference>
<evidence type="ECO:0000313" key="15">
    <source>
        <dbReference type="Proteomes" id="UP001652621"/>
    </source>
</evidence>
<feature type="transmembrane region" description="Helical" evidence="13">
    <location>
        <begin position="548"/>
        <end position="567"/>
    </location>
</feature>
<name>A0ABM3UW79_MUSDO</name>
<dbReference type="InterPro" id="IPR000276">
    <property type="entry name" value="GPCR_Rhodpsn"/>
</dbReference>
<gene>
    <name evidence="16" type="primary">LOC101896361</name>
</gene>
<dbReference type="GeneID" id="101896361"/>
<dbReference type="PROSITE" id="PS00237">
    <property type="entry name" value="G_PROTEIN_RECEP_F1_1"/>
    <property type="match status" value="1"/>
</dbReference>
<dbReference type="InterPro" id="IPR017452">
    <property type="entry name" value="GPCR_Rhodpsn_7TM"/>
</dbReference>
<feature type="transmembrane region" description="Helical" evidence="13">
    <location>
        <begin position="258"/>
        <end position="286"/>
    </location>
</feature>
<dbReference type="SMART" id="SM01381">
    <property type="entry name" value="7TM_GPCR_Srsx"/>
    <property type="match status" value="1"/>
</dbReference>
<evidence type="ECO:0000256" key="12">
    <source>
        <dbReference type="SAM" id="MobiDB-lite"/>
    </source>
</evidence>
<dbReference type="PROSITE" id="PS50262">
    <property type="entry name" value="G_PROTEIN_RECEP_F1_2"/>
    <property type="match status" value="1"/>
</dbReference>
<dbReference type="InterPro" id="IPR000929">
    <property type="entry name" value="Dopamine_rcpt"/>
</dbReference>
<evidence type="ECO:0000256" key="5">
    <source>
        <dbReference type="ARBA" id="ARBA00022989"/>
    </source>
</evidence>
<dbReference type="CDD" id="cd15065">
    <property type="entry name" value="7tmA_Ap5-HTB1-like"/>
    <property type="match status" value="1"/>
</dbReference>
<keyword evidence="7 13" id="KW-0472">Membrane</keyword>
<reference evidence="16" key="1">
    <citation type="submission" date="2025-08" db="UniProtKB">
        <authorList>
            <consortium name="RefSeq"/>
        </authorList>
    </citation>
    <scope>IDENTIFICATION</scope>
    <source>
        <strain evidence="16">Aabys</strain>
        <tissue evidence="16">Whole body</tissue>
    </source>
</reference>